<gene>
    <name evidence="3" type="ORF">PPL_09114</name>
</gene>
<feature type="transmembrane region" description="Helical" evidence="2">
    <location>
        <begin position="20"/>
        <end position="43"/>
    </location>
</feature>
<proteinExistence type="predicted"/>
<dbReference type="GeneID" id="31364589"/>
<dbReference type="RefSeq" id="XP_020430586.1">
    <property type="nucleotide sequence ID" value="XM_020579911.1"/>
</dbReference>
<dbReference type="EMBL" id="ADBJ01000038">
    <property type="protein sequence ID" value="EFA78462.1"/>
    <property type="molecule type" value="Genomic_DNA"/>
</dbReference>
<keyword evidence="4" id="KW-1185">Reference proteome</keyword>
<dbReference type="InParanoid" id="D3BKN2"/>
<protein>
    <submittedName>
        <fullName evidence="3">Uncharacterized protein</fullName>
    </submittedName>
</protein>
<evidence type="ECO:0000256" key="2">
    <source>
        <dbReference type="SAM" id="Phobius"/>
    </source>
</evidence>
<feature type="transmembrane region" description="Helical" evidence="2">
    <location>
        <begin position="64"/>
        <end position="85"/>
    </location>
</feature>
<feature type="transmembrane region" description="Helical" evidence="2">
    <location>
        <begin position="97"/>
        <end position="119"/>
    </location>
</feature>
<keyword evidence="2" id="KW-0472">Membrane</keyword>
<name>D3BKN2_HETP5</name>
<evidence type="ECO:0000256" key="1">
    <source>
        <dbReference type="SAM" id="MobiDB-lite"/>
    </source>
</evidence>
<evidence type="ECO:0000313" key="4">
    <source>
        <dbReference type="Proteomes" id="UP000001396"/>
    </source>
</evidence>
<sequence>MDLREENLEMLSPLFPIINKVLNANGALLSMYSSYSLLLLLWVRLYENVFKVKDAIFTLNHYGSYIFILVHLVFIGVFIPIVHYPDDSSIYDLFYNNIYILFMIIYGGLLCIGYSVYGLLLWRDSKHWKIGKVTLNNRILIMSACLVTLIMMLDIYLIWAFLHKNDTNYYIYRLVDSISFTTLMVGIAILVSRNPANRAKPNNIDSSGSQEDKGELKMDVRKLYNSEDQSNADGIYSNDTNTNQVSIDIEKSLEAPSQIDRSQ</sequence>
<dbReference type="AlphaFoldDB" id="D3BKN2"/>
<dbReference type="Proteomes" id="UP000001396">
    <property type="component" value="Unassembled WGS sequence"/>
</dbReference>
<feature type="transmembrane region" description="Helical" evidence="2">
    <location>
        <begin position="139"/>
        <end position="159"/>
    </location>
</feature>
<keyword evidence="2" id="KW-1133">Transmembrane helix</keyword>
<feature type="transmembrane region" description="Helical" evidence="2">
    <location>
        <begin position="171"/>
        <end position="191"/>
    </location>
</feature>
<keyword evidence="2" id="KW-0812">Transmembrane</keyword>
<accession>D3BKN2</accession>
<organism evidence="3 4">
    <name type="scientific">Heterostelium pallidum (strain ATCC 26659 / Pp 5 / PN500)</name>
    <name type="common">Cellular slime mold</name>
    <name type="synonym">Polysphondylium pallidum</name>
    <dbReference type="NCBI Taxonomy" id="670386"/>
    <lineage>
        <taxon>Eukaryota</taxon>
        <taxon>Amoebozoa</taxon>
        <taxon>Evosea</taxon>
        <taxon>Eumycetozoa</taxon>
        <taxon>Dictyostelia</taxon>
        <taxon>Acytosteliales</taxon>
        <taxon>Acytosteliaceae</taxon>
        <taxon>Heterostelium</taxon>
    </lineage>
</organism>
<feature type="region of interest" description="Disordered" evidence="1">
    <location>
        <begin position="227"/>
        <end position="263"/>
    </location>
</feature>
<evidence type="ECO:0000313" key="3">
    <source>
        <dbReference type="EMBL" id="EFA78462.1"/>
    </source>
</evidence>
<reference evidence="3 4" key="1">
    <citation type="journal article" date="2011" name="Genome Res.">
        <title>Phylogeny-wide analysis of social amoeba genomes highlights ancient origins for complex intercellular communication.</title>
        <authorList>
            <person name="Heidel A.J."/>
            <person name="Lawal H.M."/>
            <person name="Felder M."/>
            <person name="Schilde C."/>
            <person name="Helps N.R."/>
            <person name="Tunggal B."/>
            <person name="Rivero F."/>
            <person name="John U."/>
            <person name="Schleicher M."/>
            <person name="Eichinger L."/>
            <person name="Platzer M."/>
            <person name="Noegel A.A."/>
            <person name="Schaap P."/>
            <person name="Gloeckner G."/>
        </authorList>
    </citation>
    <scope>NUCLEOTIDE SEQUENCE [LARGE SCALE GENOMIC DNA]</scope>
    <source>
        <strain evidence="4">ATCC 26659 / Pp 5 / PN500</strain>
    </source>
</reference>
<comment type="caution">
    <text evidence="3">The sequence shown here is derived from an EMBL/GenBank/DDBJ whole genome shotgun (WGS) entry which is preliminary data.</text>
</comment>
<feature type="compositionally biased region" description="Polar residues" evidence="1">
    <location>
        <begin position="227"/>
        <end position="246"/>
    </location>
</feature>